<dbReference type="InterPro" id="IPR011335">
    <property type="entry name" value="Restrct_endonuc-II-like"/>
</dbReference>
<feature type="domain" description="DUF559" evidence="1">
    <location>
        <begin position="224"/>
        <end position="286"/>
    </location>
</feature>
<dbReference type="EMBL" id="CP101990">
    <property type="protein sequence ID" value="UUI69497.1"/>
    <property type="molecule type" value="Genomic_DNA"/>
</dbReference>
<keyword evidence="2" id="KW-0255">Endonuclease</keyword>
<dbReference type="Proteomes" id="UP001315860">
    <property type="component" value="Chromosome"/>
</dbReference>
<dbReference type="SUPFAM" id="SSF52980">
    <property type="entry name" value="Restriction endonuclease-like"/>
    <property type="match status" value="1"/>
</dbReference>
<proteinExistence type="predicted"/>
<organism evidence="2 3">
    <name type="scientific">Aeromicrobium duanguangcaii</name>
    <dbReference type="NCBI Taxonomy" id="2968086"/>
    <lineage>
        <taxon>Bacteria</taxon>
        <taxon>Bacillati</taxon>
        <taxon>Actinomycetota</taxon>
        <taxon>Actinomycetes</taxon>
        <taxon>Propionibacteriales</taxon>
        <taxon>Nocardioidaceae</taxon>
        <taxon>Aeromicrobium</taxon>
    </lineage>
</organism>
<sequence>MARLAALPAEFTDSVFSRRQALAAGLTERVLRGPRCAAVAPGWYRYATTDLTPELAARAGLGWLGAEAGLSHTSNLAWRGLSMRASTPVHLATRRRVDRSAEGFAVHRFQGPLFLEDVRGLPLVGAARTFVDCGTLLSWRELVLVGDWMISTGLIARLDLLAFVHDVHFDGVKRARRAMEWVRDGSASVQESRVRLELVRAGLPEPESNALITDRHGGFLAYGDLVYRAERIVVEYDGWQHERDARQRQHDLRRRELLEGEGWRLIVVTVADLENPTMVVNRVVAALHRARFAPISTFQRR</sequence>
<gene>
    <name evidence="2" type="ORF">NP095_05190</name>
</gene>
<dbReference type="Pfam" id="PF04480">
    <property type="entry name" value="DUF559"/>
    <property type="match status" value="1"/>
</dbReference>
<name>A0ABY5KGB0_9ACTN</name>
<dbReference type="GO" id="GO:0004519">
    <property type="term" value="F:endonuclease activity"/>
    <property type="evidence" value="ECO:0007669"/>
    <property type="project" value="UniProtKB-KW"/>
</dbReference>
<keyword evidence="2" id="KW-0540">Nuclease</keyword>
<dbReference type="RefSeq" id="WP_232417048.1">
    <property type="nucleotide sequence ID" value="NZ_CP101990.1"/>
</dbReference>
<dbReference type="Gene3D" id="3.40.960.10">
    <property type="entry name" value="VSR Endonuclease"/>
    <property type="match status" value="1"/>
</dbReference>
<accession>A0ABY5KGB0</accession>
<keyword evidence="2" id="KW-0378">Hydrolase</keyword>
<protein>
    <submittedName>
        <fullName evidence="2">Endonuclease domain-containing protein</fullName>
    </submittedName>
</protein>
<keyword evidence="3" id="KW-1185">Reference proteome</keyword>
<reference evidence="2 3" key="1">
    <citation type="submission" date="2022-07" db="EMBL/GenBank/DDBJ databases">
        <title>Novel species in genus Aeromicrobium.</title>
        <authorList>
            <person name="Ye L."/>
        </authorList>
    </citation>
    <scope>NUCLEOTIDE SEQUENCE [LARGE SCALE GENOMIC DNA]</scope>
    <source>
        <strain evidence="3">zg-Y50</strain>
    </source>
</reference>
<evidence type="ECO:0000259" key="1">
    <source>
        <dbReference type="Pfam" id="PF04480"/>
    </source>
</evidence>
<dbReference type="InterPro" id="IPR007569">
    <property type="entry name" value="DUF559"/>
</dbReference>
<evidence type="ECO:0000313" key="2">
    <source>
        <dbReference type="EMBL" id="UUI69497.1"/>
    </source>
</evidence>
<evidence type="ECO:0000313" key="3">
    <source>
        <dbReference type="Proteomes" id="UP001315860"/>
    </source>
</evidence>